<dbReference type="AlphaFoldDB" id="R9IAP3"/>
<dbReference type="EMBL" id="ASSP01000007">
    <property type="protein sequence ID" value="EOS14287.1"/>
    <property type="molecule type" value="Genomic_DNA"/>
</dbReference>
<keyword evidence="4" id="KW-0677">Repeat</keyword>
<dbReference type="RefSeq" id="WP_016275568.1">
    <property type="nucleotide sequence ID" value="NZ_JABVZU010000003.1"/>
</dbReference>
<dbReference type="Proteomes" id="UP000014200">
    <property type="component" value="Unassembled WGS sequence"/>
</dbReference>
<comment type="catalytic activity">
    <reaction evidence="2">
        <text>Hydrolysis of terminal, non-reducing branched (1-&gt;3)-alpha-D-galactosidic residues, producing free D-galactose.</text>
        <dbReference type="EC" id="3.2.1.n1"/>
    </reaction>
</comment>
<keyword evidence="6" id="KW-0326">Glycosidase</keyword>
<dbReference type="HOGENOM" id="CLU_017693_0_0_10"/>
<dbReference type="InterPro" id="IPR012334">
    <property type="entry name" value="Pectin_lyas_fold"/>
</dbReference>
<dbReference type="SUPFAM" id="SSF51126">
    <property type="entry name" value="Pectin lyase-like"/>
    <property type="match status" value="1"/>
</dbReference>
<dbReference type="PROSITE" id="PS51257">
    <property type="entry name" value="PROKAR_LIPOPROTEIN"/>
    <property type="match status" value="1"/>
</dbReference>
<evidence type="ECO:0000256" key="6">
    <source>
        <dbReference type="ARBA" id="ARBA00023295"/>
    </source>
</evidence>
<feature type="domain" description="GLAA-B beta-barrel" evidence="8">
    <location>
        <begin position="145"/>
        <end position="238"/>
    </location>
</feature>
<feature type="signal peptide" evidence="7">
    <location>
        <begin position="1"/>
        <end position="19"/>
    </location>
</feature>
<evidence type="ECO:0000256" key="1">
    <source>
        <dbReference type="ARBA" id="ARBA00001255"/>
    </source>
</evidence>
<evidence type="ECO:0000256" key="3">
    <source>
        <dbReference type="ARBA" id="ARBA00022729"/>
    </source>
</evidence>
<evidence type="ECO:0000256" key="5">
    <source>
        <dbReference type="ARBA" id="ARBA00022801"/>
    </source>
</evidence>
<dbReference type="Gene3D" id="2.160.20.10">
    <property type="entry name" value="Single-stranded right-handed beta-helix, Pectin lyase-like"/>
    <property type="match status" value="1"/>
</dbReference>
<evidence type="ECO:0000313" key="10">
    <source>
        <dbReference type="EMBL" id="EOS14287.1"/>
    </source>
</evidence>
<dbReference type="InterPro" id="IPR011050">
    <property type="entry name" value="Pectin_lyase_fold/virulence"/>
</dbReference>
<dbReference type="PATRIC" id="fig|1235788.3.peg.1176"/>
<keyword evidence="5" id="KW-0378">Hydrolase</keyword>
<dbReference type="Pfam" id="PF23764">
    <property type="entry name" value="Beta-barrel_GLAA-B_II"/>
    <property type="match status" value="1"/>
</dbReference>
<gene>
    <name evidence="10" type="ORF">C802_01148</name>
</gene>
<dbReference type="GO" id="GO:0004557">
    <property type="term" value="F:alpha-galactosidase activity"/>
    <property type="evidence" value="ECO:0007669"/>
    <property type="project" value="UniProtKB-EC"/>
</dbReference>
<keyword evidence="11" id="KW-1185">Reference proteome</keyword>
<dbReference type="InterPro" id="IPR056441">
    <property type="entry name" value="Beta-barrel_GLAA-B_II"/>
</dbReference>
<evidence type="ECO:0000256" key="4">
    <source>
        <dbReference type="ARBA" id="ARBA00022737"/>
    </source>
</evidence>
<evidence type="ECO:0000256" key="2">
    <source>
        <dbReference type="ARBA" id="ARBA00001271"/>
    </source>
</evidence>
<feature type="domain" description="GLAA-B beta-barrel" evidence="9">
    <location>
        <begin position="350"/>
        <end position="416"/>
    </location>
</feature>
<reference evidence="10 11" key="1">
    <citation type="submission" date="2013-04" db="EMBL/GenBank/DDBJ databases">
        <title>The Genome Sequence of Bacteroides massiliensis dnLKV3.</title>
        <authorList>
            <consortium name="The Broad Institute Genomics Platform"/>
            <consortium name="The Broad Institute Genome Sequencing Center for Infectious Disease"/>
            <person name="Earl A."/>
            <person name="Xavier R."/>
            <person name="Kuhn K."/>
            <person name="Stappenbeck T."/>
            <person name="Walker B."/>
            <person name="Young S."/>
            <person name="Zeng Q."/>
            <person name="Gargeya S."/>
            <person name="Fitzgerald M."/>
            <person name="Haas B."/>
            <person name="Abouelleil A."/>
            <person name="Allen A.W."/>
            <person name="Alvarado L."/>
            <person name="Arachchi H.M."/>
            <person name="Berlin A.M."/>
            <person name="Chapman S.B."/>
            <person name="Gainer-Dewar J."/>
            <person name="Goldberg J."/>
            <person name="Griggs A."/>
            <person name="Gujja S."/>
            <person name="Hansen M."/>
            <person name="Howarth C."/>
            <person name="Imamovic A."/>
            <person name="Ireland A."/>
            <person name="Larimer J."/>
            <person name="McCowan C."/>
            <person name="Murphy C."/>
            <person name="Pearson M."/>
            <person name="Poon T.W."/>
            <person name="Priest M."/>
            <person name="Roberts A."/>
            <person name="Saif S."/>
            <person name="Shea T."/>
            <person name="Sisk P."/>
            <person name="Sykes S."/>
            <person name="Wortman J."/>
            <person name="Nusbaum C."/>
            <person name="Birren B."/>
        </authorList>
    </citation>
    <scope>NUCLEOTIDE SEQUENCE [LARGE SCALE GENOMIC DNA]</scope>
    <source>
        <strain evidence="11">dnLKV3</strain>
    </source>
</reference>
<dbReference type="GeneID" id="82155062"/>
<evidence type="ECO:0000259" key="9">
    <source>
        <dbReference type="Pfam" id="PF23764"/>
    </source>
</evidence>
<proteinExistence type="predicted"/>
<feature type="chain" id="PRO_5004483517" evidence="7">
    <location>
        <begin position="20"/>
        <end position="592"/>
    </location>
</feature>
<comment type="caution">
    <text evidence="10">The sequence shown here is derived from an EMBL/GenBank/DDBJ whole genome shotgun (WGS) entry which is preliminary data.</text>
</comment>
<organism evidence="10 11">
    <name type="scientific">Phocaeicola sartorii</name>
    <dbReference type="NCBI Taxonomy" id="671267"/>
    <lineage>
        <taxon>Bacteria</taxon>
        <taxon>Pseudomonadati</taxon>
        <taxon>Bacteroidota</taxon>
        <taxon>Bacteroidia</taxon>
        <taxon>Bacteroidales</taxon>
        <taxon>Bacteroidaceae</taxon>
        <taxon>Phocaeicola</taxon>
    </lineage>
</organism>
<dbReference type="STRING" id="1235788.C802_01148"/>
<dbReference type="InterPro" id="IPR057275">
    <property type="entry name" value="Beta-barrel_GLAA-B_I"/>
</dbReference>
<dbReference type="Pfam" id="PF23763">
    <property type="entry name" value="Beta-barrel_GLAA-B_I"/>
    <property type="match status" value="1"/>
</dbReference>
<evidence type="ECO:0000256" key="7">
    <source>
        <dbReference type="SAM" id="SignalP"/>
    </source>
</evidence>
<accession>R9IAP3</accession>
<evidence type="ECO:0000313" key="11">
    <source>
        <dbReference type="Proteomes" id="UP000014200"/>
    </source>
</evidence>
<name>R9IAP3_9BACT</name>
<sequence length="592" mass="66471">MKLLSVLSLSLVLSCTTLSAQKVYEISAFGLKANSSKNASPVLQKALAKIKAEYKEGEKVILRFPEGRYEFHEKGAAVREYYISNHDQTNPKKVGIALEDMKNLTLDGQGSKFVFHGRMLPVSLLRSENCLLKNFSIDFENPHIAQVKIVENDPQDGIVFEPAPWVDYRIAKDSIFEAYGEGWTMRHSWGIAFDGDTKHLVYNTSDIGCPTKGASEVAPRRIHAPGWKDARLVPGTVVAMRGWGRPTPGIFLSHDVNTTIENVKVHYAEGMGLLAQLCENITLEKFGVCLKGDADPRYFTTQADATHFSGCKGKIVSCNGLYEGMMDDAINVHGTYLKVVKRVDDRTLVGRYMHGQSWGFEWGCPGDEVQFIRSNTMELVGKQNKITSIRPYDKEQTEGAREFLITFQEPVDQVINEQSGFGIENLTWTPEVLFSGNVIRNNRARGSLFSTPRKTIVENNLFDHTSGAAILLCGDCNGWFETGACRHVIIRKNRFVNALTNLFQFTNAVISIYPEIPDLKGQQQYFHGGPEGGIVIEDNEFETFDAPILYAKSVDGLVFRNNTIKLNTEYKPFHPNRNRFWLERVTNVTIAE</sequence>
<protein>
    <submittedName>
        <fullName evidence="10">Alpha-1,3-galactosidase B</fullName>
    </submittedName>
</protein>
<keyword evidence="3 7" id="KW-0732">Signal</keyword>
<comment type="catalytic activity">
    <reaction evidence="1">
        <text>Hydrolysis of terminal, non-reducing alpha-D-galactose residues in alpha-D-galactosides, including galactose oligosaccharides, galactomannans and galactolipids.</text>
        <dbReference type="EC" id="3.2.1.22"/>
    </reaction>
</comment>
<evidence type="ECO:0000259" key="8">
    <source>
        <dbReference type="Pfam" id="PF23763"/>
    </source>
</evidence>